<evidence type="ECO:0000256" key="4">
    <source>
        <dbReference type="SAM" id="MobiDB-lite"/>
    </source>
</evidence>
<gene>
    <name evidence="9" type="primary">CD96</name>
</gene>
<dbReference type="GO" id="GO:0006954">
    <property type="term" value="P:inflammatory response"/>
    <property type="evidence" value="ECO:0007669"/>
    <property type="project" value="TreeGrafter"/>
</dbReference>
<sequence>MEKTWTSYAVYSIIQIFFVMGVWEERTNVGEDIYVLPGSDVNLTCQTQKKAFVIQMQWSKVTNKVNLIALYHPQHGFYCGSKKPCDTLVAFRETPDNVLKWTLHLRNVSSSLSGKYECSFTLYPEGTWIKIYNLLIQKHVAPNEWQSSHTIEIETNQTLKIPCFQNISSEISSAFTFTWLAENSASLLWVSQNTLSLGIKEKNGTQKTIITQDHIINNFTFFKDRIKLGTDYELCLSPVQIGDDDWKFSCHATVRPGNILRSTTTVKVFAKPEIPVIAENNSMDGLGKRTFTCSVKNVFPTANLTWFLDGESLQGEKEAIYITNEERKDKGGYLELKSVLTKVFINETAQMNNLTIWCKALFPVPGNKVWSLSSEKIYFSLGSVTPPTDPPPNVMESTLTAQSYPASSISSTRYPATSSITPVVVSTSTRNSTSQTSNSSVTTQGFNHSWTSRGKDDEQTVSWIPSETYRLSSSGAESTLHGKIFTSTTRISKVPTTAHGFTKNNHIYISGTEINKHKDGMPWPVTVATLLFFCMVCFGLGLRKWCQYQKEIMERPPPFKPPPPPIKYTCIQEPMGSHVPYHEMETL</sequence>
<dbReference type="PROSITE" id="PS50835">
    <property type="entry name" value="IG_LIKE"/>
    <property type="match status" value="1"/>
</dbReference>
<dbReference type="GO" id="GO:0007160">
    <property type="term" value="P:cell-matrix adhesion"/>
    <property type="evidence" value="ECO:0007669"/>
    <property type="project" value="TreeGrafter"/>
</dbReference>
<dbReference type="PANTHER" id="PTHR15317">
    <property type="entry name" value="T-CELL SURFACE PROTEIN TACTILE"/>
    <property type="match status" value="1"/>
</dbReference>
<dbReference type="SMART" id="SM00409">
    <property type="entry name" value="IG"/>
    <property type="match status" value="2"/>
</dbReference>
<evidence type="ECO:0000313" key="8">
    <source>
        <dbReference type="Proteomes" id="UP000504623"/>
    </source>
</evidence>
<dbReference type="RefSeq" id="XP_006864252.1">
    <property type="nucleotide sequence ID" value="XM_006864190.1"/>
</dbReference>
<dbReference type="InterPro" id="IPR007110">
    <property type="entry name" value="Ig-like_dom"/>
</dbReference>
<evidence type="ECO:0000256" key="6">
    <source>
        <dbReference type="SAM" id="SignalP"/>
    </source>
</evidence>
<dbReference type="PANTHER" id="PTHR15317:SF1">
    <property type="entry name" value="T-CELL SURFACE PROTEIN TACTILE"/>
    <property type="match status" value="1"/>
</dbReference>
<dbReference type="InterPro" id="IPR003599">
    <property type="entry name" value="Ig_sub"/>
</dbReference>
<feature type="signal peptide" evidence="6">
    <location>
        <begin position="1"/>
        <end position="24"/>
    </location>
</feature>
<keyword evidence="5" id="KW-1133">Transmembrane helix</keyword>
<dbReference type="InterPro" id="IPR013162">
    <property type="entry name" value="CD80_C2-set"/>
</dbReference>
<feature type="domain" description="Ig-like" evidence="7">
    <location>
        <begin position="272"/>
        <end position="333"/>
    </location>
</feature>
<reference evidence="9" key="1">
    <citation type="submission" date="2025-08" db="UniProtKB">
        <authorList>
            <consortium name="RefSeq"/>
        </authorList>
    </citation>
    <scope>IDENTIFICATION</scope>
    <source>
        <tissue evidence="9">Spleen</tissue>
    </source>
</reference>
<dbReference type="Pfam" id="PF08205">
    <property type="entry name" value="C2-set_2"/>
    <property type="match status" value="1"/>
</dbReference>
<proteinExistence type="predicted"/>
<dbReference type="InterPro" id="IPR042381">
    <property type="entry name" value="CD96"/>
</dbReference>
<name>A0A9B0TGZ7_CHRAS</name>
<keyword evidence="6" id="KW-0732">Signal</keyword>
<dbReference type="Gene3D" id="2.60.40.10">
    <property type="entry name" value="Immunoglobulins"/>
    <property type="match status" value="2"/>
</dbReference>
<dbReference type="AlphaFoldDB" id="A0A9B0TGZ7"/>
<evidence type="ECO:0000259" key="7">
    <source>
        <dbReference type="PROSITE" id="PS50835"/>
    </source>
</evidence>
<feature type="chain" id="PRO_5038854349" evidence="6">
    <location>
        <begin position="25"/>
        <end position="587"/>
    </location>
</feature>
<accession>A0A9B0TGZ7</accession>
<dbReference type="SUPFAM" id="SSF48726">
    <property type="entry name" value="Immunoglobulin"/>
    <property type="match status" value="2"/>
</dbReference>
<evidence type="ECO:0000313" key="9">
    <source>
        <dbReference type="RefSeq" id="XP_006864252.1"/>
    </source>
</evidence>
<dbReference type="InterPro" id="IPR013783">
    <property type="entry name" value="Ig-like_fold"/>
</dbReference>
<keyword evidence="8" id="KW-1185">Reference proteome</keyword>
<feature type="transmembrane region" description="Helical" evidence="5">
    <location>
        <begin position="521"/>
        <end position="542"/>
    </location>
</feature>
<evidence type="ECO:0000256" key="3">
    <source>
        <dbReference type="ARBA" id="ARBA00023157"/>
    </source>
</evidence>
<dbReference type="GO" id="GO:0016020">
    <property type="term" value="C:membrane"/>
    <property type="evidence" value="ECO:0007669"/>
    <property type="project" value="UniProtKB-SubCell"/>
</dbReference>
<keyword evidence="3" id="KW-1015">Disulfide bond</keyword>
<feature type="compositionally biased region" description="Low complexity" evidence="4">
    <location>
        <begin position="429"/>
        <end position="444"/>
    </location>
</feature>
<feature type="region of interest" description="Disordered" evidence="4">
    <location>
        <begin position="429"/>
        <end position="453"/>
    </location>
</feature>
<evidence type="ECO:0000256" key="2">
    <source>
        <dbReference type="ARBA" id="ARBA00023136"/>
    </source>
</evidence>
<keyword evidence="5" id="KW-0812">Transmembrane</keyword>
<dbReference type="Proteomes" id="UP000504623">
    <property type="component" value="Unplaced"/>
</dbReference>
<dbReference type="GeneID" id="102829453"/>
<dbReference type="CTD" id="10225"/>
<evidence type="ECO:0000256" key="5">
    <source>
        <dbReference type="SAM" id="Phobius"/>
    </source>
</evidence>
<protein>
    <submittedName>
        <fullName evidence="9">T-cell surface protein tactile isoform X1</fullName>
    </submittedName>
</protein>
<dbReference type="OrthoDB" id="9904226at2759"/>
<keyword evidence="2 5" id="KW-0472">Membrane</keyword>
<dbReference type="InterPro" id="IPR036179">
    <property type="entry name" value="Ig-like_dom_sf"/>
</dbReference>
<organism evidence="8 9">
    <name type="scientific">Chrysochloris asiatica</name>
    <name type="common">Cape golden mole</name>
    <dbReference type="NCBI Taxonomy" id="185453"/>
    <lineage>
        <taxon>Eukaryota</taxon>
        <taxon>Metazoa</taxon>
        <taxon>Chordata</taxon>
        <taxon>Craniata</taxon>
        <taxon>Vertebrata</taxon>
        <taxon>Euteleostomi</taxon>
        <taxon>Mammalia</taxon>
        <taxon>Eutheria</taxon>
        <taxon>Afrotheria</taxon>
        <taxon>Chrysochloridae</taxon>
        <taxon>Chrysochlorinae</taxon>
        <taxon>Chrysochloris</taxon>
    </lineage>
</organism>
<comment type="subcellular location">
    <subcellularLocation>
        <location evidence="1">Membrane</location>
        <topology evidence="1">Single-pass membrane protein</topology>
    </subcellularLocation>
</comment>
<evidence type="ECO:0000256" key="1">
    <source>
        <dbReference type="ARBA" id="ARBA00004167"/>
    </source>
</evidence>